<name>A0A2U2DPV2_9HYPH</name>
<dbReference type="AlphaFoldDB" id="A0A2U2DPV2"/>
<feature type="domain" description="Glyoxalase-like" evidence="1">
    <location>
        <begin position="11"/>
        <end position="199"/>
    </location>
</feature>
<comment type="caution">
    <text evidence="2">The sequence shown here is derived from an EMBL/GenBank/DDBJ whole genome shotgun (WGS) entry which is preliminary data.</text>
</comment>
<dbReference type="InterPro" id="IPR025870">
    <property type="entry name" value="Glyoxalase-like_dom"/>
</dbReference>
<dbReference type="EMBL" id="QFBC01000006">
    <property type="protein sequence ID" value="PWE55346.1"/>
    <property type="molecule type" value="Genomic_DNA"/>
</dbReference>
<dbReference type="RefSeq" id="WP_109459043.1">
    <property type="nucleotide sequence ID" value="NZ_QFBC01000006.1"/>
</dbReference>
<proteinExistence type="predicted"/>
<protein>
    <submittedName>
        <fullName evidence="2">Lactoylglutathione lyase</fullName>
    </submittedName>
</protein>
<evidence type="ECO:0000313" key="3">
    <source>
        <dbReference type="Proteomes" id="UP000245252"/>
    </source>
</evidence>
<accession>A0A2U2DPV2</accession>
<sequence length="298" mass="31532">MSASASGPRAVDHLVLPTAGLDLARQRLTELGFTVASDARHPFGTENACVYLADKTYLEPLAVADAGECAAAAKAGNMFVARDQAFRFRRGAEGFSGIALASNDAEEDDRAFREAGLSGGPMLTFSRPVKMPDGASLTASFLLAFAADLRSPDFTFFTCERKNPLPADRSALEAHRNGASGLSELLFSEPGPADFRDFLTSIVSGKPVDGGEGALSVEAANVRLTVLDPEAMEECLGLRTSTHSRGLRGQAVVFRTRDLDAAHRVLSASAVAFTARHNRLIVPPAPGQGAVFVFEDMS</sequence>
<dbReference type="Proteomes" id="UP000245252">
    <property type="component" value="Unassembled WGS sequence"/>
</dbReference>
<keyword evidence="2" id="KW-0456">Lyase</keyword>
<evidence type="ECO:0000259" key="1">
    <source>
        <dbReference type="Pfam" id="PF13468"/>
    </source>
</evidence>
<dbReference type="Gene3D" id="3.10.180.10">
    <property type="entry name" value="2,3-Dihydroxybiphenyl 1,2-Dioxygenase, domain 1"/>
    <property type="match status" value="1"/>
</dbReference>
<evidence type="ECO:0000313" key="2">
    <source>
        <dbReference type="EMBL" id="PWE55346.1"/>
    </source>
</evidence>
<dbReference type="Pfam" id="PF13468">
    <property type="entry name" value="Glyoxalase_3"/>
    <property type="match status" value="1"/>
</dbReference>
<keyword evidence="3" id="KW-1185">Reference proteome</keyword>
<reference evidence="2 3" key="1">
    <citation type="submission" date="2018-05" db="EMBL/GenBank/DDBJ databases">
        <title>The draft genome of strain NS-104.</title>
        <authorList>
            <person name="Hang P."/>
            <person name="Jiang J."/>
        </authorList>
    </citation>
    <scope>NUCLEOTIDE SEQUENCE [LARGE SCALE GENOMIC DNA]</scope>
    <source>
        <strain evidence="2 3">NS-104</strain>
    </source>
</reference>
<dbReference type="GO" id="GO:0016829">
    <property type="term" value="F:lyase activity"/>
    <property type="evidence" value="ECO:0007669"/>
    <property type="project" value="UniProtKB-KW"/>
</dbReference>
<organism evidence="2 3">
    <name type="scientific">Metarhizobium album</name>
    <dbReference type="NCBI Taxonomy" id="2182425"/>
    <lineage>
        <taxon>Bacteria</taxon>
        <taxon>Pseudomonadati</taxon>
        <taxon>Pseudomonadota</taxon>
        <taxon>Alphaproteobacteria</taxon>
        <taxon>Hyphomicrobiales</taxon>
        <taxon>Rhizobiaceae</taxon>
        <taxon>Metarhizobium</taxon>
    </lineage>
</organism>
<gene>
    <name evidence="2" type="ORF">DEM27_14865</name>
</gene>
<dbReference type="OrthoDB" id="9812467at2"/>
<dbReference type="InterPro" id="IPR029068">
    <property type="entry name" value="Glyas_Bleomycin-R_OHBP_Dase"/>
</dbReference>
<dbReference type="SUPFAM" id="SSF54593">
    <property type="entry name" value="Glyoxalase/Bleomycin resistance protein/Dihydroxybiphenyl dioxygenase"/>
    <property type="match status" value="1"/>
</dbReference>